<name>A0A1B6NY20_9ZZZZ</name>
<proteinExistence type="predicted"/>
<evidence type="ECO:0000313" key="1">
    <source>
        <dbReference type="EMBL" id="KTF08278.1"/>
    </source>
</evidence>
<gene>
    <name evidence="1" type="ORF">MGSAQ_000226</name>
</gene>
<reference evidence="1" key="1">
    <citation type="submission" date="2013-11" db="EMBL/GenBank/DDBJ databases">
        <title>Microbial diversity, functional groups and degradation webs in Northern and Southern Mediterranean and Red Sea marine crude oil polluted sites.</title>
        <authorList>
            <person name="Daffonchio D."/>
            <person name="Mapelli F."/>
            <person name="Ferrer M."/>
            <person name="Richter M."/>
            <person name="Cherif A."/>
            <person name="Malkawi H.I."/>
            <person name="Yakimov M.M."/>
            <person name="Abdel-Fattah Y.R."/>
            <person name="Blaghen M."/>
            <person name="Golyshin P.N."/>
            <person name="Kalogerakis N."/>
            <person name="Boon N."/>
            <person name="Magagnini M."/>
            <person name="Fava F."/>
        </authorList>
    </citation>
    <scope>NUCLEOTIDE SEQUENCE</scope>
</reference>
<sequence>MAVRHNPIHFINISQYQIWPPYLAKHILINTLSDCHVSLCLFRVWLNILLRKNLIVWHDMIVNVSI</sequence>
<protein>
    <submittedName>
        <fullName evidence="1">Uncharacterized protein</fullName>
    </submittedName>
</protein>
<dbReference type="AlphaFoldDB" id="A0A1B6NY20"/>
<organism evidence="1">
    <name type="scientific">marine sediment metagenome</name>
    <dbReference type="NCBI Taxonomy" id="412755"/>
    <lineage>
        <taxon>unclassified sequences</taxon>
        <taxon>metagenomes</taxon>
        <taxon>ecological metagenomes</taxon>
    </lineage>
</organism>
<accession>A0A1B6NY20</accession>
<dbReference type="EMBL" id="AYSL01000050">
    <property type="protein sequence ID" value="KTF08278.1"/>
    <property type="molecule type" value="Genomic_DNA"/>
</dbReference>
<comment type="caution">
    <text evidence="1">The sequence shown here is derived from an EMBL/GenBank/DDBJ whole genome shotgun (WGS) entry which is preliminary data.</text>
</comment>